<dbReference type="EMBL" id="JXJN01009776">
    <property type="status" value="NOT_ANNOTATED_CDS"/>
    <property type="molecule type" value="Genomic_DNA"/>
</dbReference>
<evidence type="ECO:0000256" key="1">
    <source>
        <dbReference type="SAM" id="MobiDB-lite"/>
    </source>
</evidence>
<reference evidence="2" key="2">
    <citation type="submission" date="2020-05" db="UniProtKB">
        <authorList>
            <consortium name="EnsemblMetazoa"/>
        </authorList>
    </citation>
    <scope>IDENTIFICATION</scope>
    <source>
        <strain evidence="2">IAEA</strain>
    </source>
</reference>
<name>A0A1B0B802_9MUSC</name>
<dbReference type="EMBL" id="JXJN01009777">
    <property type="status" value="NOT_ANNOTATED_CDS"/>
    <property type="molecule type" value="Genomic_DNA"/>
</dbReference>
<evidence type="ECO:0000313" key="2">
    <source>
        <dbReference type="EnsemblMetazoa" id="GPPI021769-PA"/>
    </source>
</evidence>
<dbReference type="EMBL" id="JXJN01009775">
    <property type="status" value="NOT_ANNOTATED_CDS"/>
    <property type="molecule type" value="Genomic_DNA"/>
</dbReference>
<dbReference type="Proteomes" id="UP000092460">
    <property type="component" value="Unassembled WGS sequence"/>
</dbReference>
<feature type="region of interest" description="Disordered" evidence="1">
    <location>
        <begin position="79"/>
        <end position="101"/>
    </location>
</feature>
<dbReference type="VEuPathDB" id="VectorBase:GPPI021769"/>
<protein>
    <submittedName>
        <fullName evidence="2">Uncharacterized protein</fullName>
    </submittedName>
</protein>
<dbReference type="EnsemblMetazoa" id="GPPI021769-RA">
    <property type="protein sequence ID" value="GPPI021769-PA"/>
    <property type="gene ID" value="GPPI021769"/>
</dbReference>
<accession>A0A1B0B802</accession>
<sequence>MKRTRMRATVYGWMNEWMLLTSVCVFNGVKPFYAARGLFDAEVLAEHDVGNCHVSIDADDDGYDKRDIDKSICISGVQKEPIEQQTSKTKQTTKRKRCKNN</sequence>
<keyword evidence="3" id="KW-1185">Reference proteome</keyword>
<organism evidence="2 3">
    <name type="scientific">Glossina palpalis gambiensis</name>
    <dbReference type="NCBI Taxonomy" id="67801"/>
    <lineage>
        <taxon>Eukaryota</taxon>
        <taxon>Metazoa</taxon>
        <taxon>Ecdysozoa</taxon>
        <taxon>Arthropoda</taxon>
        <taxon>Hexapoda</taxon>
        <taxon>Insecta</taxon>
        <taxon>Pterygota</taxon>
        <taxon>Neoptera</taxon>
        <taxon>Endopterygota</taxon>
        <taxon>Diptera</taxon>
        <taxon>Brachycera</taxon>
        <taxon>Muscomorpha</taxon>
        <taxon>Hippoboscoidea</taxon>
        <taxon>Glossinidae</taxon>
        <taxon>Glossina</taxon>
    </lineage>
</organism>
<feature type="compositionally biased region" description="Basic residues" evidence="1">
    <location>
        <begin position="91"/>
        <end position="101"/>
    </location>
</feature>
<proteinExistence type="predicted"/>
<dbReference type="AlphaFoldDB" id="A0A1B0B802"/>
<reference evidence="3" key="1">
    <citation type="submission" date="2015-01" db="EMBL/GenBank/DDBJ databases">
        <authorList>
            <person name="Aksoy S."/>
            <person name="Warren W."/>
            <person name="Wilson R.K."/>
        </authorList>
    </citation>
    <scope>NUCLEOTIDE SEQUENCE [LARGE SCALE GENOMIC DNA]</scope>
    <source>
        <strain evidence="3">IAEA</strain>
    </source>
</reference>
<evidence type="ECO:0000313" key="3">
    <source>
        <dbReference type="Proteomes" id="UP000092460"/>
    </source>
</evidence>